<dbReference type="Proteomes" id="UP000503320">
    <property type="component" value="Chromosome"/>
</dbReference>
<dbReference type="EMBL" id="CP038017">
    <property type="protein sequence ID" value="QIV94962.1"/>
    <property type="molecule type" value="Genomic_DNA"/>
</dbReference>
<name>A0A6M3HXH0_9GAMM</name>
<evidence type="ECO:0000313" key="3">
    <source>
        <dbReference type="Proteomes" id="UP000503320"/>
    </source>
</evidence>
<reference evidence="2 3" key="1">
    <citation type="submission" date="2019-03" db="EMBL/GenBank/DDBJ databases">
        <title>Complete Genome Sequence of Allofrancisella frigidaquae Strain SYSU 10HL1970 Isolated from Water-Cooling Systems in China.</title>
        <authorList>
            <person name="Ohrman C."/>
            <person name="Uneklint I."/>
            <person name="Sjodin A."/>
        </authorList>
    </citation>
    <scope>NUCLEOTIDE SEQUENCE [LARGE SCALE GENOMIC DNA]</scope>
    <source>
        <strain evidence="2 3">SYSU 10HL1970</strain>
    </source>
</reference>
<evidence type="ECO:0000256" key="1">
    <source>
        <dbReference type="SAM" id="Coils"/>
    </source>
</evidence>
<dbReference type="RefSeq" id="WP_172107008.1">
    <property type="nucleotide sequence ID" value="NZ_CP038017.1"/>
</dbReference>
<protein>
    <submittedName>
        <fullName evidence="2">Uncharacterized protein</fullName>
    </submittedName>
</protein>
<dbReference type="KEGG" id="afri:E3E15_06225"/>
<keyword evidence="3" id="KW-1185">Reference proteome</keyword>
<keyword evidence="1" id="KW-0175">Coiled coil</keyword>
<organism evidence="2 3">
    <name type="scientific">Allofrancisella frigidaquae</name>
    <dbReference type="NCBI Taxonomy" id="1085644"/>
    <lineage>
        <taxon>Bacteria</taxon>
        <taxon>Pseudomonadati</taxon>
        <taxon>Pseudomonadota</taxon>
        <taxon>Gammaproteobacteria</taxon>
        <taxon>Thiotrichales</taxon>
        <taxon>Francisellaceae</taxon>
        <taxon>Allofrancisella</taxon>
    </lineage>
</organism>
<evidence type="ECO:0000313" key="2">
    <source>
        <dbReference type="EMBL" id="QIV94962.1"/>
    </source>
</evidence>
<feature type="coiled-coil region" evidence="1">
    <location>
        <begin position="140"/>
        <end position="186"/>
    </location>
</feature>
<accession>A0A6M3HXH0</accession>
<dbReference type="AlphaFoldDB" id="A0A6M3HXH0"/>
<proteinExistence type="predicted"/>
<sequence length="385" mass="45043">MNSLDLKTEFTVHLSGRLKLMENSDFIMLQPSDYGPKEYLDADIWWSTIENMPKINCLDAKKYDRIIWYSHGGLISTTDGSHENLDRTMIYGVNYGKLQASGRFFSALLGYFENVNELVLMCCNSAGYNHIQEPEIQQIISKREANYKDLARNIRNFRRQLALKKVISQEQIKKCYEQKLQEIKKKTMTKINGSFLYLSMHENDMDRYFKMDYQKFFAGLANGRLRGTALDKIVFTLSVDHNDRCISVYGAGSSLKALQMLSFIEDDKYRFATTTERLNRFQLCYPNYLDMSLNPKQQNLLVNRDKLEDNDNPLKPRSYFFKKRTADHGLVFYGRKNEPMFDYNASDIIQYGSKGGQNFGKYTIPRTFPNELPNKNSYYQYFIPN</sequence>
<gene>
    <name evidence="2" type="ORF">E3E15_06225</name>
</gene>